<dbReference type="SUPFAM" id="SSF47413">
    <property type="entry name" value="lambda repressor-like DNA-binding domains"/>
    <property type="match status" value="1"/>
</dbReference>
<dbReference type="OrthoDB" id="123556at2"/>
<dbReference type="InterPro" id="IPR010982">
    <property type="entry name" value="Lambda_DNA-bd_dom_sf"/>
</dbReference>
<evidence type="ECO:0000259" key="1">
    <source>
        <dbReference type="PROSITE" id="PS50943"/>
    </source>
</evidence>
<dbReference type="EMBL" id="SADE01000002">
    <property type="protein sequence ID" value="RVU36008.1"/>
    <property type="molecule type" value="Genomic_DNA"/>
</dbReference>
<sequence length="187" mass="20994">MQPAHRPLPAFGRRLKRLRRSLGMKQMALADLMNVDQTTVSRWESAAILPNRETQQAAFEKLSACRKDDGALKRLVESSSDPVHLVEETSHICLAYSRSRAVEWRSGTGDLLGQSLWKFATEEIQQAEHELIDAGWWDIHVPEPKLFRTSGASYAEMTILPGAILWERLYLADGTPVRLASGARRAA</sequence>
<dbReference type="Gene3D" id="1.10.260.40">
    <property type="entry name" value="lambda repressor-like DNA-binding domains"/>
    <property type="match status" value="1"/>
</dbReference>
<dbReference type="PROSITE" id="PS50943">
    <property type="entry name" value="HTH_CROC1"/>
    <property type="match status" value="1"/>
</dbReference>
<dbReference type="Pfam" id="PF13560">
    <property type="entry name" value="HTH_31"/>
    <property type="match status" value="1"/>
</dbReference>
<reference evidence="3" key="1">
    <citation type="submission" date="2019-01" db="EMBL/GenBank/DDBJ databases">
        <title>Gri0909 isolated from a small marine red alga.</title>
        <authorList>
            <person name="Kim J."/>
            <person name="Jeong S.E."/>
            <person name="Jeon C.O."/>
        </authorList>
    </citation>
    <scope>NUCLEOTIDE SEQUENCE [LARGE SCALE GENOMIC DNA]</scope>
    <source>
        <strain evidence="3">Gri0909</strain>
    </source>
</reference>
<accession>A0A437QNA1</accession>
<protein>
    <submittedName>
        <fullName evidence="2">XRE family transcriptional regulator</fullName>
    </submittedName>
</protein>
<gene>
    <name evidence="2" type="ORF">EOI86_12235</name>
</gene>
<dbReference type="SMART" id="SM00530">
    <property type="entry name" value="HTH_XRE"/>
    <property type="match status" value="1"/>
</dbReference>
<organism evidence="2 3">
    <name type="scientific">Hwanghaeella grinnelliae</name>
    <dbReference type="NCBI Taxonomy" id="2500179"/>
    <lineage>
        <taxon>Bacteria</taxon>
        <taxon>Pseudomonadati</taxon>
        <taxon>Pseudomonadota</taxon>
        <taxon>Alphaproteobacteria</taxon>
        <taxon>Rhodospirillales</taxon>
        <taxon>Rhodospirillaceae</taxon>
        <taxon>Hwanghaeella</taxon>
    </lineage>
</organism>
<feature type="domain" description="HTH cro/C1-type" evidence="1">
    <location>
        <begin position="15"/>
        <end position="54"/>
    </location>
</feature>
<dbReference type="RefSeq" id="WP_127765485.1">
    <property type="nucleotide sequence ID" value="NZ_SADE01000002.1"/>
</dbReference>
<proteinExistence type="predicted"/>
<comment type="caution">
    <text evidence="2">The sequence shown here is derived from an EMBL/GenBank/DDBJ whole genome shotgun (WGS) entry which is preliminary data.</text>
</comment>
<dbReference type="AlphaFoldDB" id="A0A437QNA1"/>
<evidence type="ECO:0000313" key="3">
    <source>
        <dbReference type="Proteomes" id="UP000287447"/>
    </source>
</evidence>
<dbReference type="Proteomes" id="UP000287447">
    <property type="component" value="Unassembled WGS sequence"/>
</dbReference>
<keyword evidence="3" id="KW-1185">Reference proteome</keyword>
<name>A0A437QNA1_9PROT</name>
<dbReference type="CDD" id="cd00093">
    <property type="entry name" value="HTH_XRE"/>
    <property type="match status" value="1"/>
</dbReference>
<evidence type="ECO:0000313" key="2">
    <source>
        <dbReference type="EMBL" id="RVU36008.1"/>
    </source>
</evidence>
<dbReference type="GO" id="GO:0003677">
    <property type="term" value="F:DNA binding"/>
    <property type="evidence" value="ECO:0007669"/>
    <property type="project" value="InterPro"/>
</dbReference>
<dbReference type="InterPro" id="IPR001387">
    <property type="entry name" value="Cro/C1-type_HTH"/>
</dbReference>